<evidence type="ECO:0000259" key="6">
    <source>
        <dbReference type="Pfam" id="PF11819"/>
    </source>
</evidence>
<dbReference type="InterPro" id="IPR021774">
    <property type="entry name" value="CUPID"/>
</dbReference>
<keyword evidence="2" id="KW-0963">Cytoplasm</keyword>
<dbReference type="Proteomes" id="UP000018936">
    <property type="component" value="Unassembled WGS sequence"/>
</dbReference>
<proteinExistence type="predicted"/>
<feature type="coiled-coil region" evidence="4">
    <location>
        <begin position="96"/>
        <end position="130"/>
    </location>
</feature>
<evidence type="ECO:0000313" key="7">
    <source>
        <dbReference type="EMBL" id="ETE70182.1"/>
    </source>
</evidence>
<accession>V8P8H8</accession>
<dbReference type="AlphaFoldDB" id="V8P8H8"/>
<dbReference type="GO" id="GO:0005737">
    <property type="term" value="C:cytoplasm"/>
    <property type="evidence" value="ECO:0007669"/>
    <property type="project" value="UniProtKB-SubCell"/>
</dbReference>
<dbReference type="GO" id="GO:0034334">
    <property type="term" value="P:adherens junction maintenance"/>
    <property type="evidence" value="ECO:0007669"/>
    <property type="project" value="TreeGrafter"/>
</dbReference>
<dbReference type="OrthoDB" id="10063592at2759"/>
<feature type="region of interest" description="Disordered" evidence="5">
    <location>
        <begin position="311"/>
        <end position="359"/>
    </location>
</feature>
<organism evidence="7 8">
    <name type="scientific">Ophiophagus hannah</name>
    <name type="common">King cobra</name>
    <name type="synonym">Naja hannah</name>
    <dbReference type="NCBI Taxonomy" id="8665"/>
    <lineage>
        <taxon>Eukaryota</taxon>
        <taxon>Metazoa</taxon>
        <taxon>Chordata</taxon>
        <taxon>Craniata</taxon>
        <taxon>Vertebrata</taxon>
        <taxon>Euteleostomi</taxon>
        <taxon>Lepidosauria</taxon>
        <taxon>Squamata</taxon>
        <taxon>Bifurcata</taxon>
        <taxon>Unidentata</taxon>
        <taxon>Episquamata</taxon>
        <taxon>Toxicofera</taxon>
        <taxon>Serpentes</taxon>
        <taxon>Colubroidea</taxon>
        <taxon>Elapidae</taxon>
        <taxon>Elapinae</taxon>
        <taxon>Ophiophagus</taxon>
    </lineage>
</organism>
<keyword evidence="8" id="KW-1185">Reference proteome</keyword>
<name>V8P8H8_OPHHA</name>
<feature type="compositionally biased region" description="Low complexity" evidence="5">
    <location>
        <begin position="454"/>
        <end position="473"/>
    </location>
</feature>
<dbReference type="PANTHER" id="PTHR16093">
    <property type="entry name" value="COILED-COIL DOMAIN-CONTAINING PROTEIN 120 FAMILY MEMBER"/>
    <property type="match status" value="1"/>
</dbReference>
<evidence type="ECO:0000256" key="3">
    <source>
        <dbReference type="ARBA" id="ARBA00023054"/>
    </source>
</evidence>
<evidence type="ECO:0000256" key="1">
    <source>
        <dbReference type="ARBA" id="ARBA00004496"/>
    </source>
</evidence>
<sequence length="668" mass="74516">MPNGWDLPLRDRICPSFPPPAWCLLGDWQSCDKLQTETQSDFQIDSPSREDVTAFSRCDHTVSLHILGLTMKSKNKDETSDTDSGIIIQSGPDSPMAAMKDLTQAMRKQQKALEERLEACLQELRRLCLREAELTGMLSPEYPLKPGEKPPKVRRRIGAAFKLDQKAILSGADPLSTLERDLALQLQIAEAARCLSKEENLAKQVRKRRKSAVLKEEKKLKELEQALCDYHLASKQQSQIKTIAPALEGFSASDEHCLLDMTVREEEVPVVNHHLPTKITPWTQIQCHHSPSSQLSSLGFLEDSTHYPAAEVESSPIQNSPWKETSLDKPYEKPKKSMGSNSMLSTASIKPPPAPSPSIQRAVETHLCPLDPPRKLEVRRQAGFSAPPTPEFQGRRGQSQLIRVCSTRESLESRGRSALPRRRPTYYTVTVPEFCFSASNPNPAPKANFHSASEDSSSDVSSISYTTSAGSSSPDISFMKPASVVSKEEPTQLFHNQVCKGQEVEYHHLCPQNLRSGPGFFPATERVPNSHLCHGRPSFLSGSSAHFAYKEEVVPVRFHRSVVSHSRVVRTPSLKDFVPVGPRVLSKAAVTEELKSWHERTRLRNARPHSLDRQGAFRVRSMPGRELHSPCSLGHQIQVPRIHILKRSPEGAPVQVYVPENGEIITQV</sequence>
<dbReference type="InterPro" id="IPR043447">
    <property type="entry name" value="CCDC120/INAVA"/>
</dbReference>
<feature type="non-terminal residue" evidence="7">
    <location>
        <position position="1"/>
    </location>
</feature>
<protein>
    <recommendedName>
        <fullName evidence="6">Cytohesin Ubiquitin Protein Inducing domain-containing protein</fullName>
    </recommendedName>
</protein>
<dbReference type="Pfam" id="PF11819">
    <property type="entry name" value="CUPID"/>
    <property type="match status" value="1"/>
</dbReference>
<evidence type="ECO:0000256" key="2">
    <source>
        <dbReference type="ARBA" id="ARBA00022490"/>
    </source>
</evidence>
<keyword evidence="3 4" id="KW-0175">Coiled coil</keyword>
<dbReference type="GO" id="GO:0031398">
    <property type="term" value="P:positive regulation of protein ubiquitination"/>
    <property type="evidence" value="ECO:0007669"/>
    <property type="project" value="TreeGrafter"/>
</dbReference>
<comment type="caution">
    <text evidence="7">The sequence shown here is derived from an EMBL/GenBank/DDBJ whole genome shotgun (WGS) entry which is preliminary data.</text>
</comment>
<evidence type="ECO:0000313" key="8">
    <source>
        <dbReference type="Proteomes" id="UP000018936"/>
    </source>
</evidence>
<reference evidence="7 8" key="1">
    <citation type="journal article" date="2013" name="Proc. Natl. Acad. Sci. U.S.A.">
        <title>The king cobra genome reveals dynamic gene evolution and adaptation in the snake venom system.</title>
        <authorList>
            <person name="Vonk F.J."/>
            <person name="Casewell N.R."/>
            <person name="Henkel C.V."/>
            <person name="Heimberg A.M."/>
            <person name="Jansen H.J."/>
            <person name="McCleary R.J."/>
            <person name="Kerkkamp H.M."/>
            <person name="Vos R.A."/>
            <person name="Guerreiro I."/>
            <person name="Calvete J.J."/>
            <person name="Wuster W."/>
            <person name="Woods A.E."/>
            <person name="Logan J.M."/>
            <person name="Harrison R.A."/>
            <person name="Castoe T.A."/>
            <person name="de Koning A.P."/>
            <person name="Pollock D.D."/>
            <person name="Yandell M."/>
            <person name="Calderon D."/>
            <person name="Renjifo C."/>
            <person name="Currier R.B."/>
            <person name="Salgado D."/>
            <person name="Pla D."/>
            <person name="Sanz L."/>
            <person name="Hyder A.S."/>
            <person name="Ribeiro J.M."/>
            <person name="Arntzen J.W."/>
            <person name="van den Thillart G.E."/>
            <person name="Boetzer M."/>
            <person name="Pirovano W."/>
            <person name="Dirks R.P."/>
            <person name="Spaink H.P."/>
            <person name="Duboule D."/>
            <person name="McGlinn E."/>
            <person name="Kini R.M."/>
            <person name="Richardson M.K."/>
        </authorList>
    </citation>
    <scope>NUCLEOTIDE SEQUENCE</scope>
    <source>
        <tissue evidence="7">Blood</tissue>
    </source>
</reference>
<feature type="region of interest" description="Disordered" evidence="5">
    <location>
        <begin position="446"/>
        <end position="474"/>
    </location>
</feature>
<feature type="domain" description="Cytohesin Ubiquitin Protein Inducing" evidence="6">
    <location>
        <begin position="75"/>
        <end position="204"/>
    </location>
</feature>
<evidence type="ECO:0000256" key="4">
    <source>
        <dbReference type="SAM" id="Coils"/>
    </source>
</evidence>
<dbReference type="EMBL" id="AZIM01000598">
    <property type="protein sequence ID" value="ETE70182.1"/>
    <property type="molecule type" value="Genomic_DNA"/>
</dbReference>
<comment type="subcellular location">
    <subcellularLocation>
        <location evidence="1">Cytoplasm</location>
    </subcellularLocation>
</comment>
<feature type="compositionally biased region" description="Basic and acidic residues" evidence="5">
    <location>
        <begin position="325"/>
        <end position="335"/>
    </location>
</feature>
<gene>
    <name evidence="7" type="ORF">L345_04007</name>
</gene>
<dbReference type="PANTHER" id="PTHR16093:SF4">
    <property type="entry name" value="INNATE IMMUNITY ACTIVATOR PROTEIN"/>
    <property type="match status" value="1"/>
</dbReference>
<evidence type="ECO:0000256" key="5">
    <source>
        <dbReference type="SAM" id="MobiDB-lite"/>
    </source>
</evidence>